<evidence type="ECO:0000256" key="1">
    <source>
        <dbReference type="ARBA" id="ARBA00001958"/>
    </source>
</evidence>
<evidence type="ECO:0000256" key="5">
    <source>
        <dbReference type="ARBA" id="ARBA00022679"/>
    </source>
</evidence>
<dbReference type="GO" id="GO:0030955">
    <property type="term" value="F:potassium ion binding"/>
    <property type="evidence" value="ECO:0007669"/>
    <property type="project" value="UniProtKB-UniRule"/>
</dbReference>
<evidence type="ECO:0000256" key="9">
    <source>
        <dbReference type="ARBA" id="ARBA00022840"/>
    </source>
</evidence>
<evidence type="ECO:0000259" key="15">
    <source>
        <dbReference type="Pfam" id="PF00224"/>
    </source>
</evidence>
<dbReference type="InterPro" id="IPR015806">
    <property type="entry name" value="Pyrv_Knase_insert_dom_sf"/>
</dbReference>
<evidence type="ECO:0000256" key="10">
    <source>
        <dbReference type="ARBA" id="ARBA00022842"/>
    </source>
</evidence>
<keyword evidence="5 14" id="KW-0808">Transferase</keyword>
<dbReference type="InterPro" id="IPR040442">
    <property type="entry name" value="Pyrv_kinase-like_dom_sf"/>
</dbReference>
<dbReference type="InterPro" id="IPR001697">
    <property type="entry name" value="Pyr_Knase"/>
</dbReference>
<comment type="pathway">
    <text evidence="2 14">Carbohydrate degradation; glycolysis; pyruvate from D-glyceraldehyde 3-phosphate: step 5/5.</text>
</comment>
<dbReference type="PRINTS" id="PR01050">
    <property type="entry name" value="PYRUVTKNASE"/>
</dbReference>
<evidence type="ECO:0000256" key="2">
    <source>
        <dbReference type="ARBA" id="ARBA00004997"/>
    </source>
</evidence>
<accession>U5NFY5</accession>
<dbReference type="SUPFAM" id="SSF50800">
    <property type="entry name" value="PK beta-barrel domain-like"/>
    <property type="match status" value="1"/>
</dbReference>
<evidence type="ECO:0000256" key="4">
    <source>
        <dbReference type="ARBA" id="ARBA00012142"/>
    </source>
</evidence>
<sequence>MRKKIVYLLARMRYPLKCTKIVATIGPSVTLKLSPSSTKDKNREDFDEVLSLFNNLFFNGLNCVRFNFSHSNNEERVFRLNLLRDIKKEFFIHFNQINKNNGESPYKFHFVFPISELCDTKGPEIRVCSMANKEGQMYTRGQELKIYCLNKCEGNEKAFSVTDSTGKYNMAIDCIVGEKILVDDGKLSLLIKGINKEEGIVEVVVENDHIVKGNKRINLPNAEYSMPFISERDKDDILFSLRNGFAFIALSFVNKQEDILAVRKLVRDNLEKGKIEPLIISKIETSQSLKNIDEIISQSDGIMIARGDLALESPYYDVPYWTKKILSKAAKVGKPVIVATQMLDSLERIVVPTRAEVSDVFRASELSADSTMLSGETAQGLFPLIAVSTMSRIVQAGEKHCNYNKLRDYCTKEIKSFRLLKLSDALHSERNKSSDSDILACFIFEESLLEEEILALSKLKLPFPIIVFSKKKSYEEASRDLISQFSSIFRGVYIISLLNQTSESLEECARAFLDLSGVKQNDSIFKISEKNNQKAILFEREEIKVISF</sequence>
<evidence type="ECO:0000256" key="13">
    <source>
        <dbReference type="NCBIfam" id="TIGR01064"/>
    </source>
</evidence>
<dbReference type="InterPro" id="IPR015813">
    <property type="entry name" value="Pyrv/PenolPyrv_kinase-like_dom"/>
</dbReference>
<keyword evidence="7" id="KW-0547">Nucleotide-binding</keyword>
<dbReference type="STRING" id="1403316.PRV_02125"/>
<dbReference type="AlphaFoldDB" id="U5NFY5"/>
<dbReference type="KEGG" id="mpv:PRV_02125"/>
<keyword evidence="10 14" id="KW-0460">Magnesium</keyword>
<dbReference type="EMBL" id="CP006771">
    <property type="protein sequence ID" value="AGX89163.1"/>
    <property type="molecule type" value="Genomic_DNA"/>
</dbReference>
<protein>
    <recommendedName>
        <fullName evidence="4 13">Pyruvate kinase</fullName>
        <ecNumber evidence="4 13">2.7.1.40</ecNumber>
    </recommendedName>
</protein>
<keyword evidence="8 14" id="KW-0418">Kinase</keyword>
<gene>
    <name evidence="16" type="ORF">PRV_02125</name>
</gene>
<keyword evidence="9" id="KW-0067">ATP-binding</keyword>
<evidence type="ECO:0000313" key="17">
    <source>
        <dbReference type="Proteomes" id="UP000017119"/>
    </source>
</evidence>
<dbReference type="NCBIfam" id="TIGR01064">
    <property type="entry name" value="pyruv_kin"/>
    <property type="match status" value="1"/>
</dbReference>
<dbReference type="InterPro" id="IPR011037">
    <property type="entry name" value="Pyrv_Knase-like_insert_dom_sf"/>
</dbReference>
<dbReference type="EC" id="2.7.1.40" evidence="4 13"/>
<dbReference type="Gene3D" id="3.20.20.60">
    <property type="entry name" value="Phosphoenolpyruvate-binding domains"/>
    <property type="match status" value="1"/>
</dbReference>
<comment type="similarity">
    <text evidence="3 14">Belongs to the pyruvate kinase family.</text>
</comment>
<evidence type="ECO:0000256" key="3">
    <source>
        <dbReference type="ARBA" id="ARBA00008663"/>
    </source>
</evidence>
<dbReference type="Pfam" id="PF00224">
    <property type="entry name" value="PK"/>
    <property type="match status" value="1"/>
</dbReference>
<comment type="cofactor">
    <cofactor evidence="1">
        <name>K(+)</name>
        <dbReference type="ChEBI" id="CHEBI:29103"/>
    </cofactor>
</comment>
<keyword evidence="12" id="KW-0670">Pyruvate</keyword>
<evidence type="ECO:0000256" key="6">
    <source>
        <dbReference type="ARBA" id="ARBA00022723"/>
    </source>
</evidence>
<evidence type="ECO:0000256" key="7">
    <source>
        <dbReference type="ARBA" id="ARBA00022741"/>
    </source>
</evidence>
<keyword evidence="17" id="KW-1185">Reference proteome</keyword>
<keyword evidence="6" id="KW-0479">Metal-binding</keyword>
<dbReference type="Proteomes" id="UP000017119">
    <property type="component" value="Chromosome"/>
</dbReference>
<dbReference type="RefSeq" id="WP_022770051.1">
    <property type="nucleotide sequence ID" value="NC_022575.1"/>
</dbReference>
<dbReference type="GO" id="GO:0005524">
    <property type="term" value="F:ATP binding"/>
    <property type="evidence" value="ECO:0007669"/>
    <property type="project" value="UniProtKB-KW"/>
</dbReference>
<keyword evidence="11 14" id="KW-0324">Glycolysis</keyword>
<dbReference type="InterPro" id="IPR015793">
    <property type="entry name" value="Pyrv_Knase_brl"/>
</dbReference>
<dbReference type="Gene3D" id="2.40.33.10">
    <property type="entry name" value="PK beta-barrel domain-like"/>
    <property type="match status" value="1"/>
</dbReference>
<evidence type="ECO:0000256" key="12">
    <source>
        <dbReference type="ARBA" id="ARBA00023317"/>
    </source>
</evidence>
<evidence type="ECO:0000313" key="16">
    <source>
        <dbReference type="EMBL" id="AGX89163.1"/>
    </source>
</evidence>
<evidence type="ECO:0000256" key="11">
    <source>
        <dbReference type="ARBA" id="ARBA00023152"/>
    </source>
</evidence>
<comment type="catalytic activity">
    <reaction evidence="14">
        <text>pyruvate + ATP = phosphoenolpyruvate + ADP + H(+)</text>
        <dbReference type="Rhea" id="RHEA:18157"/>
        <dbReference type="ChEBI" id="CHEBI:15361"/>
        <dbReference type="ChEBI" id="CHEBI:15378"/>
        <dbReference type="ChEBI" id="CHEBI:30616"/>
        <dbReference type="ChEBI" id="CHEBI:58702"/>
        <dbReference type="ChEBI" id="CHEBI:456216"/>
        <dbReference type="EC" id="2.7.1.40"/>
    </reaction>
</comment>
<name>U5NFY5_9MOLU</name>
<dbReference type="SUPFAM" id="SSF51621">
    <property type="entry name" value="Phosphoenolpyruvate/pyruvate domain"/>
    <property type="match status" value="1"/>
</dbReference>
<evidence type="ECO:0000256" key="14">
    <source>
        <dbReference type="RuleBase" id="RU000504"/>
    </source>
</evidence>
<reference evidence="16 17" key="1">
    <citation type="journal article" date="2013" name="Genome Announc.">
        <title>Genome Sequence of Mycoplasma parvum (Formerly Eperythrozoon parvum), a Diminutive Hemoplasma of the Pig.</title>
        <authorList>
            <person name="do Nascimento N.C."/>
            <person name="Dos Santos A.P."/>
            <person name="Chu Y."/>
            <person name="Guimaraes A.M."/>
            <person name="Pagliaro A."/>
            <person name="Messick J.B."/>
        </authorList>
    </citation>
    <scope>NUCLEOTIDE SEQUENCE [LARGE SCALE GENOMIC DNA]</scope>
    <source>
        <strain evidence="16 17">Indiana</strain>
    </source>
</reference>
<dbReference type="HOGENOM" id="CLU_015439_1_0_14"/>
<dbReference type="UniPathway" id="UPA00109">
    <property type="reaction ID" value="UER00188"/>
</dbReference>
<dbReference type="GO" id="GO:0016301">
    <property type="term" value="F:kinase activity"/>
    <property type="evidence" value="ECO:0007669"/>
    <property type="project" value="UniProtKB-KW"/>
</dbReference>
<dbReference type="PANTHER" id="PTHR11817">
    <property type="entry name" value="PYRUVATE KINASE"/>
    <property type="match status" value="1"/>
</dbReference>
<evidence type="ECO:0000256" key="8">
    <source>
        <dbReference type="ARBA" id="ARBA00022777"/>
    </source>
</evidence>
<organism evidence="16 17">
    <name type="scientific">Mycoplasma parvum str. Indiana</name>
    <dbReference type="NCBI Taxonomy" id="1403316"/>
    <lineage>
        <taxon>Bacteria</taxon>
        <taxon>Bacillati</taxon>
        <taxon>Mycoplasmatota</taxon>
        <taxon>Mollicutes</taxon>
        <taxon>Mycoplasmataceae</taxon>
        <taxon>Mycoplasma</taxon>
    </lineage>
</organism>
<feature type="domain" description="Pyruvate kinase barrel" evidence="15">
    <location>
        <begin position="17"/>
        <end position="387"/>
    </location>
</feature>
<dbReference type="PATRIC" id="fig|1403316.3.peg.394"/>
<dbReference type="GO" id="GO:0004743">
    <property type="term" value="F:pyruvate kinase activity"/>
    <property type="evidence" value="ECO:0007669"/>
    <property type="project" value="UniProtKB-UniRule"/>
</dbReference>
<dbReference type="GO" id="GO:0000287">
    <property type="term" value="F:magnesium ion binding"/>
    <property type="evidence" value="ECO:0007669"/>
    <property type="project" value="UniProtKB-UniRule"/>
</dbReference>
<proteinExistence type="inferred from homology"/>